<feature type="transmembrane region" description="Helical" evidence="1">
    <location>
        <begin position="216"/>
        <end position="233"/>
    </location>
</feature>
<feature type="transmembrane region" description="Helical" evidence="1">
    <location>
        <begin position="310"/>
        <end position="326"/>
    </location>
</feature>
<feature type="transmembrane region" description="Helical" evidence="1">
    <location>
        <begin position="137"/>
        <end position="160"/>
    </location>
</feature>
<evidence type="ECO:0000256" key="1">
    <source>
        <dbReference type="SAM" id="Phobius"/>
    </source>
</evidence>
<feature type="transmembrane region" description="Helical" evidence="1">
    <location>
        <begin position="240"/>
        <end position="260"/>
    </location>
</feature>
<proteinExistence type="predicted"/>
<evidence type="ECO:0000313" key="2">
    <source>
        <dbReference type="EMBL" id="ADB49878.1"/>
    </source>
</evidence>
<reference evidence="3" key="2">
    <citation type="submission" date="2010-01" db="EMBL/GenBank/DDBJ databases">
        <title>The complete genome of Conexibacter woesei DSM 14684.</title>
        <authorList>
            <consortium name="US DOE Joint Genome Institute (JGI-PGF)"/>
            <person name="Lucas S."/>
            <person name="Copeland A."/>
            <person name="Lapidus A."/>
            <person name="Glavina del Rio T."/>
            <person name="Dalin E."/>
            <person name="Tice H."/>
            <person name="Bruce D."/>
            <person name="Goodwin L."/>
            <person name="Pitluck S."/>
            <person name="Kyrpides N."/>
            <person name="Mavromatis K."/>
            <person name="Ivanova N."/>
            <person name="Mikhailova N."/>
            <person name="Chertkov O."/>
            <person name="Brettin T."/>
            <person name="Detter J.C."/>
            <person name="Han C."/>
            <person name="Larimer F."/>
            <person name="Land M."/>
            <person name="Hauser L."/>
            <person name="Markowitz V."/>
            <person name="Cheng J.-F."/>
            <person name="Hugenholtz P."/>
            <person name="Woyke T."/>
            <person name="Wu D."/>
            <person name="Pukall R."/>
            <person name="Steenblock K."/>
            <person name="Schneider S."/>
            <person name="Klenk H.-P."/>
            <person name="Eisen J.A."/>
        </authorList>
    </citation>
    <scope>NUCLEOTIDE SEQUENCE [LARGE SCALE GENOMIC DNA]</scope>
    <source>
        <strain evidence="3">DSM 14684 / CIP 108061 / JCM 11494 / NBRC 100937 / ID131577</strain>
    </source>
</reference>
<dbReference type="AlphaFoldDB" id="D3EZ04"/>
<dbReference type="KEGG" id="cwo:Cwoe_1450"/>
<feature type="transmembrane region" description="Helical" evidence="1">
    <location>
        <begin position="166"/>
        <end position="183"/>
    </location>
</feature>
<organism evidence="2 3">
    <name type="scientific">Conexibacter woesei (strain DSM 14684 / CCUG 47730 / CIP 108061 / JCM 11494 / NBRC 100937 / ID131577)</name>
    <dbReference type="NCBI Taxonomy" id="469383"/>
    <lineage>
        <taxon>Bacteria</taxon>
        <taxon>Bacillati</taxon>
        <taxon>Actinomycetota</taxon>
        <taxon>Thermoleophilia</taxon>
        <taxon>Solirubrobacterales</taxon>
        <taxon>Conexibacteraceae</taxon>
        <taxon>Conexibacter</taxon>
    </lineage>
</organism>
<protein>
    <submittedName>
        <fullName evidence="2">Uncharacterized protein</fullName>
    </submittedName>
</protein>
<keyword evidence="3" id="KW-1185">Reference proteome</keyword>
<feature type="transmembrane region" description="Helical" evidence="1">
    <location>
        <begin position="98"/>
        <end position="116"/>
    </location>
</feature>
<feature type="transmembrane region" description="Helical" evidence="1">
    <location>
        <begin position="12"/>
        <end position="27"/>
    </location>
</feature>
<dbReference type="EMBL" id="CP001854">
    <property type="protein sequence ID" value="ADB49878.1"/>
    <property type="molecule type" value="Genomic_DNA"/>
</dbReference>
<keyword evidence="1" id="KW-0812">Transmembrane</keyword>
<keyword evidence="1" id="KW-1133">Transmembrane helix</keyword>
<reference evidence="2 3" key="1">
    <citation type="journal article" date="2010" name="Stand. Genomic Sci.">
        <title>Complete genome sequence of Conexibacter woesei type strain (ID131577).</title>
        <authorList>
            <person name="Pukall R."/>
            <person name="Lapidus A."/>
            <person name="Glavina Del Rio T."/>
            <person name="Copeland A."/>
            <person name="Tice H."/>
            <person name="Cheng J.-F."/>
            <person name="Lucas S."/>
            <person name="Chen F."/>
            <person name="Nolan M."/>
            <person name="Bruce D."/>
            <person name="Goodwin L."/>
            <person name="Pitluck S."/>
            <person name="Mavromatis K."/>
            <person name="Ivanova N."/>
            <person name="Ovchinnikova G."/>
            <person name="Pati A."/>
            <person name="Chen A."/>
            <person name="Palaniappan K."/>
            <person name="Land M."/>
            <person name="Hauser L."/>
            <person name="Chang Y.-J."/>
            <person name="Jeffries C.D."/>
            <person name="Chain P."/>
            <person name="Meincke L."/>
            <person name="Sims D."/>
            <person name="Brettin T."/>
            <person name="Detter J.C."/>
            <person name="Rohde M."/>
            <person name="Goeker M."/>
            <person name="Bristow J."/>
            <person name="Eisen J.A."/>
            <person name="Markowitz V."/>
            <person name="Kyrpides N.C."/>
            <person name="Klenk H.-P."/>
            <person name="Hugenholtz P."/>
        </authorList>
    </citation>
    <scope>NUCLEOTIDE SEQUENCE [LARGE SCALE GENOMIC DNA]</scope>
    <source>
        <strain evidence="3">DSM 14684 / CIP 108061 / JCM 11494 / NBRC 100937 / ID131577</strain>
    </source>
</reference>
<feature type="transmembrane region" description="Helical" evidence="1">
    <location>
        <begin position="272"/>
        <end position="289"/>
    </location>
</feature>
<feature type="transmembrane region" description="Helical" evidence="1">
    <location>
        <begin position="332"/>
        <end position="348"/>
    </location>
</feature>
<accession>D3EZ04</accession>
<dbReference type="HOGENOM" id="CLU_791574_0_0_11"/>
<sequence length="350" mass="35901">MSSVRSSRDHIGLVSLLVLIGWFYVSIQNAPAGVSSELLAVYLLPAAVFVAGFQLAAHCPARLTRQLDLIACVAAGATLFGATQLPRVGVVIDDWQDGSLLALCVTLALWAGILAQQMSDNLLAASSRAASRSAAQAGAMTAALASGVGLLGAMGMWIGWLPGSEGLVRHGLVCLAAAVAIVLSRLGGEWVQTAMVLALAFAVYAALREVQPDPGLWRPGALAGGLLLAGAFGRDRLVRATRLIVCGAAVVGGVYALVLAPGASVQELMEPRIWLAAVCGVLLAVAAANHADARSRARRGAGREAAEQRALVALLGFVMLATPWMAGLNLPLLAVGAVLLLAAGALTTRR</sequence>
<name>D3EZ04_CONWI</name>
<dbReference type="STRING" id="469383.Cwoe_1450"/>
<keyword evidence="1" id="KW-0472">Membrane</keyword>
<evidence type="ECO:0000313" key="3">
    <source>
        <dbReference type="Proteomes" id="UP000008229"/>
    </source>
</evidence>
<feature type="transmembrane region" description="Helical" evidence="1">
    <location>
        <begin position="190"/>
        <end position="210"/>
    </location>
</feature>
<feature type="transmembrane region" description="Helical" evidence="1">
    <location>
        <begin position="69"/>
        <end position="86"/>
    </location>
</feature>
<dbReference type="RefSeq" id="WP_012932929.1">
    <property type="nucleotide sequence ID" value="NC_013739.1"/>
</dbReference>
<gene>
    <name evidence="2" type="ordered locus">Cwoe_1450</name>
</gene>
<feature type="transmembrane region" description="Helical" evidence="1">
    <location>
        <begin position="39"/>
        <end position="57"/>
    </location>
</feature>
<dbReference type="Proteomes" id="UP000008229">
    <property type="component" value="Chromosome"/>
</dbReference>